<dbReference type="InterPro" id="IPR008979">
    <property type="entry name" value="Galactose-bd-like_sf"/>
</dbReference>
<dbReference type="PANTHER" id="PTHR22901">
    <property type="entry name" value="SIALATE O-ACETYLESTERASE"/>
    <property type="match status" value="1"/>
</dbReference>
<dbReference type="InterPro" id="IPR036514">
    <property type="entry name" value="SGNH_hydro_sf"/>
</dbReference>
<gene>
    <name evidence="3" type="ORF">GCM10011339_43410</name>
</gene>
<dbReference type="RefSeq" id="WP_229683540.1">
    <property type="nucleotide sequence ID" value="NZ_BMIU01000034.1"/>
</dbReference>
<dbReference type="Gene3D" id="3.40.50.1110">
    <property type="entry name" value="SGNH hydrolase"/>
    <property type="match status" value="2"/>
</dbReference>
<dbReference type="EMBL" id="BMIU01000034">
    <property type="protein sequence ID" value="GGF50166.1"/>
    <property type="molecule type" value="Genomic_DNA"/>
</dbReference>
<keyword evidence="1" id="KW-0378">Hydrolase</keyword>
<evidence type="ECO:0000256" key="1">
    <source>
        <dbReference type="ARBA" id="ARBA00022801"/>
    </source>
</evidence>
<evidence type="ECO:0000313" key="3">
    <source>
        <dbReference type="EMBL" id="GGF50166.1"/>
    </source>
</evidence>
<evidence type="ECO:0000259" key="2">
    <source>
        <dbReference type="Pfam" id="PF03629"/>
    </source>
</evidence>
<dbReference type="Pfam" id="PF03629">
    <property type="entry name" value="SASA"/>
    <property type="match status" value="2"/>
</dbReference>
<feature type="domain" description="Sialate O-acetylesterase" evidence="2">
    <location>
        <begin position="110"/>
        <end position="217"/>
    </location>
</feature>
<dbReference type="InterPro" id="IPR039329">
    <property type="entry name" value="SIAE"/>
</dbReference>
<accession>A0ABQ1VAX2</accession>
<dbReference type="Proteomes" id="UP000647339">
    <property type="component" value="Unassembled WGS sequence"/>
</dbReference>
<keyword evidence="4" id="KW-1185">Reference proteome</keyword>
<sequence>MMTHKNASIKQHIRLMALMLLLTGPLYAEVRLPHLISEGMVLQRDQPIRMWGWADPGEKVAVFFDGEQKETNANENGEWEVIYSPRKAGGPFRVQVEGDNILTLEDVYVGDVWACSGQSNMELTMARARPMFPEEFDQAANPSIRYFDVPDAYDFSNAQTDTKGGKWIQVDKEHISQFSAVAYFFAKRLNERYDVPIGLINASVGGSPIQSWIRKEELKRFPEDFAEAEKFSNPDLIKQIEKQDRERIGTWQKTVYQKDKGYARSTAPWYSLDSETEGWEKMEHLTLLPLTDDRAINGVYWFRKEIELDDPNVSERSAKLLMGTMIDSDSTYINGHLVGATGYRYPPRRYEVPAGVLRQGKNVLTIRLISERGQGGFVEEKPYQLEVNGEILDLRKDWYYRLGAQMPALPGQTFVRWKPLGLYNAMMAPIQQFPVKGVIWYQGESNSGEPAAYASQMEALINGWRKAWNRVDLPFLYVQLPNFMEVSTVPQESNWAELREAQRQVAKTVPHTGIAVAIDAGEANDIHPLDKETIGDRLALQAFSVAYGEKDGPFSGPMLQRISVMGEEIELIFNTEGSGLMTTDGGELEGFAVAGEDGEFHWAEAQITGDKVLVSCANVPQPIKVRYAWANNPEKANLANAEGLPASPFEVSVE</sequence>
<proteinExistence type="predicted"/>
<dbReference type="InterPro" id="IPR005181">
    <property type="entry name" value="SASA"/>
</dbReference>
<reference evidence="4" key="1">
    <citation type="journal article" date="2019" name="Int. J. Syst. Evol. Microbiol.">
        <title>The Global Catalogue of Microorganisms (GCM) 10K type strain sequencing project: providing services to taxonomists for standard genome sequencing and annotation.</title>
        <authorList>
            <consortium name="The Broad Institute Genomics Platform"/>
            <consortium name="The Broad Institute Genome Sequencing Center for Infectious Disease"/>
            <person name="Wu L."/>
            <person name="Ma J."/>
        </authorList>
    </citation>
    <scope>NUCLEOTIDE SEQUENCE [LARGE SCALE GENOMIC DNA]</scope>
    <source>
        <strain evidence="4">CGMCC 1.15407</strain>
    </source>
</reference>
<name>A0ABQ1VAX2_9BACT</name>
<dbReference type="SUPFAM" id="SSF52266">
    <property type="entry name" value="SGNH hydrolase"/>
    <property type="match status" value="1"/>
</dbReference>
<dbReference type="PANTHER" id="PTHR22901:SF0">
    <property type="entry name" value="SIALATE O-ACETYLESTERASE"/>
    <property type="match status" value="1"/>
</dbReference>
<organism evidence="3 4">
    <name type="scientific">Echinicola rosea</name>
    <dbReference type="NCBI Taxonomy" id="1807691"/>
    <lineage>
        <taxon>Bacteria</taxon>
        <taxon>Pseudomonadati</taxon>
        <taxon>Bacteroidota</taxon>
        <taxon>Cytophagia</taxon>
        <taxon>Cytophagales</taxon>
        <taxon>Cyclobacteriaceae</taxon>
        <taxon>Echinicola</taxon>
    </lineage>
</organism>
<protein>
    <submittedName>
        <fullName evidence="3">9-O-acetylesterase</fullName>
    </submittedName>
</protein>
<feature type="domain" description="Sialate O-acetylesterase" evidence="2">
    <location>
        <begin position="410"/>
        <end position="527"/>
    </location>
</feature>
<dbReference type="SUPFAM" id="SSF49785">
    <property type="entry name" value="Galactose-binding domain-like"/>
    <property type="match status" value="1"/>
</dbReference>
<evidence type="ECO:0000313" key="4">
    <source>
        <dbReference type="Proteomes" id="UP000647339"/>
    </source>
</evidence>
<comment type="caution">
    <text evidence="3">The sequence shown here is derived from an EMBL/GenBank/DDBJ whole genome shotgun (WGS) entry which is preliminary data.</text>
</comment>